<feature type="non-terminal residue" evidence="2">
    <location>
        <position position="1"/>
    </location>
</feature>
<feature type="domain" description="RNA polymerase sigma factor 70 region 4 type 2" evidence="1">
    <location>
        <begin position="2"/>
        <end position="43"/>
    </location>
</feature>
<evidence type="ECO:0000313" key="2">
    <source>
        <dbReference type="EMBL" id="HIZ30962.1"/>
    </source>
</evidence>
<name>A0A9D2E514_9FIRM</name>
<dbReference type="SUPFAM" id="SSF88659">
    <property type="entry name" value="Sigma3 and sigma4 domains of RNA polymerase sigma factors"/>
    <property type="match status" value="1"/>
</dbReference>
<dbReference type="GO" id="GO:0016987">
    <property type="term" value="F:sigma factor activity"/>
    <property type="evidence" value="ECO:0007669"/>
    <property type="project" value="InterPro"/>
</dbReference>
<dbReference type="Gene3D" id="1.10.10.10">
    <property type="entry name" value="Winged helix-like DNA-binding domain superfamily/Winged helix DNA-binding domain"/>
    <property type="match status" value="1"/>
</dbReference>
<dbReference type="InterPro" id="IPR013249">
    <property type="entry name" value="RNA_pol_sigma70_r4_t2"/>
</dbReference>
<sequence>KPKYKEVILLHYYQQLKVNEIAAVLGAPQSTVSIRLRRAREALKKRLEGGPNEDL</sequence>
<gene>
    <name evidence="2" type="ORF">H9813_07025</name>
</gene>
<dbReference type="AlphaFoldDB" id="A0A9D2E514"/>
<protein>
    <submittedName>
        <fullName evidence="2">RNA polymerase subunit sigma-24</fullName>
    </submittedName>
</protein>
<comment type="caution">
    <text evidence="2">The sequence shown here is derived from an EMBL/GenBank/DDBJ whole genome shotgun (WGS) entry which is preliminary data.</text>
</comment>
<reference evidence="2" key="1">
    <citation type="journal article" date="2021" name="PeerJ">
        <title>Extensive microbial diversity within the chicken gut microbiome revealed by metagenomics and culture.</title>
        <authorList>
            <person name="Gilroy R."/>
            <person name="Ravi A."/>
            <person name="Getino M."/>
            <person name="Pursley I."/>
            <person name="Horton D.L."/>
            <person name="Alikhan N.F."/>
            <person name="Baker D."/>
            <person name="Gharbi K."/>
            <person name="Hall N."/>
            <person name="Watson M."/>
            <person name="Adriaenssens E.M."/>
            <person name="Foster-Nyarko E."/>
            <person name="Jarju S."/>
            <person name="Secka A."/>
            <person name="Antonio M."/>
            <person name="Oren A."/>
            <person name="Chaudhuri R.R."/>
            <person name="La Ragione R."/>
            <person name="Hildebrand F."/>
            <person name="Pallen M.J."/>
        </authorList>
    </citation>
    <scope>NUCLEOTIDE SEQUENCE</scope>
    <source>
        <strain evidence="2">ChiGjej4B4-18154</strain>
    </source>
</reference>
<dbReference type="InterPro" id="IPR013324">
    <property type="entry name" value="RNA_pol_sigma_r3/r4-like"/>
</dbReference>
<evidence type="ECO:0000259" key="1">
    <source>
        <dbReference type="Pfam" id="PF08281"/>
    </source>
</evidence>
<dbReference type="CDD" id="cd06171">
    <property type="entry name" value="Sigma70_r4"/>
    <property type="match status" value="1"/>
</dbReference>
<reference evidence="2" key="2">
    <citation type="submission" date="2021-04" db="EMBL/GenBank/DDBJ databases">
        <authorList>
            <person name="Gilroy R."/>
        </authorList>
    </citation>
    <scope>NUCLEOTIDE SEQUENCE</scope>
    <source>
        <strain evidence="2">ChiGjej4B4-18154</strain>
    </source>
</reference>
<dbReference type="GO" id="GO:0006352">
    <property type="term" value="P:DNA-templated transcription initiation"/>
    <property type="evidence" value="ECO:0007669"/>
    <property type="project" value="InterPro"/>
</dbReference>
<dbReference type="GO" id="GO:0003677">
    <property type="term" value="F:DNA binding"/>
    <property type="evidence" value="ECO:0007669"/>
    <property type="project" value="InterPro"/>
</dbReference>
<organism evidence="2 3">
    <name type="scientific">Candidatus Allofournierella merdipullorum</name>
    <dbReference type="NCBI Taxonomy" id="2838595"/>
    <lineage>
        <taxon>Bacteria</taxon>
        <taxon>Bacillati</taxon>
        <taxon>Bacillota</taxon>
        <taxon>Clostridia</taxon>
        <taxon>Eubacteriales</taxon>
        <taxon>Oscillospiraceae</taxon>
        <taxon>Allofournierella</taxon>
    </lineage>
</organism>
<dbReference type="Proteomes" id="UP000824035">
    <property type="component" value="Unassembled WGS sequence"/>
</dbReference>
<evidence type="ECO:0000313" key="3">
    <source>
        <dbReference type="Proteomes" id="UP000824035"/>
    </source>
</evidence>
<accession>A0A9D2E514</accession>
<dbReference type="EMBL" id="DXBV01000066">
    <property type="protein sequence ID" value="HIZ30962.1"/>
    <property type="molecule type" value="Genomic_DNA"/>
</dbReference>
<dbReference type="InterPro" id="IPR036388">
    <property type="entry name" value="WH-like_DNA-bd_sf"/>
</dbReference>
<proteinExistence type="predicted"/>
<dbReference type="Pfam" id="PF08281">
    <property type="entry name" value="Sigma70_r4_2"/>
    <property type="match status" value="1"/>
</dbReference>